<name>A0A6J1M7Z8_DROHY</name>
<sequence>MDKKHVSCMNMHSNRSVKLLIEKFEGLGERKVQMPGKRQDWHIQEVRGRVAETVAKFEHSSFLGHRLLDARFQHNCNDQATERWLAELKRRMLSQVAQPSHLKLLNVKHSKLAARENEPDLMGHELLDEHAVLPPLSVTMDGAKSKLFLAMQCSDTSAFASNMELPPIPSFNSFDFCDEECLYVRPSLSCNW</sequence>
<proteinExistence type="predicted"/>
<dbReference type="OMA" id="ASNMELP"/>
<organism evidence="1 2">
    <name type="scientific">Drosophila hydei</name>
    <name type="common">Fruit fly</name>
    <dbReference type="NCBI Taxonomy" id="7224"/>
    <lineage>
        <taxon>Eukaryota</taxon>
        <taxon>Metazoa</taxon>
        <taxon>Ecdysozoa</taxon>
        <taxon>Arthropoda</taxon>
        <taxon>Hexapoda</taxon>
        <taxon>Insecta</taxon>
        <taxon>Pterygota</taxon>
        <taxon>Neoptera</taxon>
        <taxon>Endopterygota</taxon>
        <taxon>Diptera</taxon>
        <taxon>Brachycera</taxon>
        <taxon>Muscomorpha</taxon>
        <taxon>Ephydroidea</taxon>
        <taxon>Drosophilidae</taxon>
        <taxon>Drosophila</taxon>
    </lineage>
</organism>
<accession>A0A6J1M7Z8</accession>
<evidence type="ECO:0000313" key="2">
    <source>
        <dbReference type="RefSeq" id="XP_023174541.2"/>
    </source>
</evidence>
<keyword evidence="1" id="KW-1185">Reference proteome</keyword>
<dbReference type="Proteomes" id="UP000504633">
    <property type="component" value="Unplaced"/>
</dbReference>
<gene>
    <name evidence="2" type="primary">LOC111601923</name>
</gene>
<dbReference type="KEGG" id="dhe:111601923"/>
<evidence type="ECO:0000313" key="1">
    <source>
        <dbReference type="Proteomes" id="UP000504633"/>
    </source>
</evidence>
<dbReference type="AlphaFoldDB" id="A0A6J1M7Z8"/>
<dbReference type="RefSeq" id="XP_023174541.2">
    <property type="nucleotide sequence ID" value="XM_023318773.2"/>
</dbReference>
<reference evidence="2" key="1">
    <citation type="submission" date="2025-08" db="UniProtKB">
        <authorList>
            <consortium name="RefSeq"/>
        </authorList>
    </citation>
    <scope>IDENTIFICATION</scope>
    <source>
        <strain evidence="2">15085-1641.00</strain>
        <tissue evidence="2">Whole body</tissue>
    </source>
</reference>
<protein>
    <submittedName>
        <fullName evidence="2">Uncharacterized protein LOC111601923</fullName>
    </submittedName>
</protein>
<dbReference type="GeneID" id="111601923"/>
<dbReference type="OrthoDB" id="7861424at2759"/>